<protein>
    <recommendedName>
        <fullName evidence="11">Dendritic cell-specific transmembrane protein-like domain-containing protein</fullName>
    </recommendedName>
</protein>
<evidence type="ECO:0000256" key="5">
    <source>
        <dbReference type="SAM" id="Phobius"/>
    </source>
</evidence>
<dbReference type="PANTHER" id="PTHR21041">
    <property type="entry name" value="DENDRITIC CELL-SPECIFIC TRANSMEMBRANE PROTEIN"/>
    <property type="match status" value="1"/>
</dbReference>
<dbReference type="GO" id="GO:0016020">
    <property type="term" value="C:membrane"/>
    <property type="evidence" value="ECO:0007669"/>
    <property type="project" value="UniProtKB-SubCell"/>
</dbReference>
<feature type="domain" description="Dendritic cell-specific transmembrane protein-like" evidence="6">
    <location>
        <begin position="364"/>
        <end position="484"/>
    </location>
</feature>
<keyword evidence="10" id="KW-1185">Reference proteome</keyword>
<sequence length="598" mass="69272">MQSSKAKSPTNLGGKVIDFIYSPPHEHRILKAFLGFPVGSALAIARGAQVSNSKVPSTKTRSGQGSDARRLSVIILVLIICILLYFTIISDLQLPDLPRKILGLLMGAFLAFGFAAFVQVRCIVVLIIPMFCSRNGRRYLSALSIVLVLNALPWGIDYLLCWPLRTKSLCKLLMMLTEKMINCDLVPPIPKKFGRLYVDLKEGVKKLPDLLAVNLQYSLNGLHEMYHQHMKEPLKNAQDDMYNQYQRVGLKNMKVQMKQVKDLATDLRMTFDYIKTLLLDIFKVVRRLVDFIFFYIIYQGIKYHNSYVNDINFDNSYITKYFKHIDERRYRRGKRILLPLKKAEAKTYQDPLRLGLASPEIASLFDLLFYKVLATVRDNAHIEYSIEGVHEIKFVVHGSGKMAKLFRKIFQTFNVKEEVDYNASTLDCLPHPYQTEASVFYTVLTLNIIAMCLVLLEIYFERTMHAICGFYYRRRAKERTLHVYNKLLLKRNTFLQRMRSKVKRKAIELEIEHDHNLIYTLVQWSPKIFGKLRCLQKRKCLICDDYDDGLTFVQCPFCPFAYCAFCWRDVEAQCYACRPLEGWANDGSSDDQELAMAD</sequence>
<proteinExistence type="predicted"/>
<dbReference type="OrthoDB" id="5985669at2759"/>
<evidence type="ECO:0000259" key="6">
    <source>
        <dbReference type="Pfam" id="PF07782"/>
    </source>
</evidence>
<evidence type="ECO:0000256" key="4">
    <source>
        <dbReference type="ARBA" id="ARBA00023136"/>
    </source>
</evidence>
<evidence type="ECO:0000259" key="7">
    <source>
        <dbReference type="Pfam" id="PF26037"/>
    </source>
</evidence>
<dbReference type="Pfam" id="PF07782">
    <property type="entry name" value="DC_STAMP"/>
    <property type="match status" value="2"/>
</dbReference>
<dbReference type="EMBL" id="AMQN01003823">
    <property type="status" value="NOT_ANNOTATED_CDS"/>
    <property type="molecule type" value="Genomic_DNA"/>
</dbReference>
<keyword evidence="2 5" id="KW-0812">Transmembrane</keyword>
<dbReference type="HOGENOM" id="CLU_456538_0_0_1"/>
<feature type="transmembrane region" description="Helical" evidence="5">
    <location>
        <begin position="101"/>
        <end position="128"/>
    </location>
</feature>
<dbReference type="EMBL" id="AMQN01003824">
    <property type="status" value="NOT_ANNOTATED_CDS"/>
    <property type="molecule type" value="Genomic_DNA"/>
</dbReference>
<evidence type="ECO:0000313" key="8">
    <source>
        <dbReference type="EMBL" id="ELU18255.1"/>
    </source>
</evidence>
<dbReference type="STRING" id="283909.R7VM56"/>
<reference evidence="10" key="1">
    <citation type="submission" date="2012-12" db="EMBL/GenBank/DDBJ databases">
        <authorList>
            <person name="Hellsten U."/>
            <person name="Grimwood J."/>
            <person name="Chapman J.A."/>
            <person name="Shapiro H."/>
            <person name="Aerts A."/>
            <person name="Otillar R.P."/>
            <person name="Terry A.Y."/>
            <person name="Boore J.L."/>
            <person name="Simakov O."/>
            <person name="Marletaz F."/>
            <person name="Cho S.-J."/>
            <person name="Edsinger-Gonzales E."/>
            <person name="Havlak P."/>
            <person name="Kuo D.-H."/>
            <person name="Larsson T."/>
            <person name="Lv J."/>
            <person name="Arendt D."/>
            <person name="Savage R."/>
            <person name="Osoegawa K."/>
            <person name="de Jong P."/>
            <person name="Lindberg D.R."/>
            <person name="Seaver E.C."/>
            <person name="Weisblat D.A."/>
            <person name="Putnam N.H."/>
            <person name="Grigoriev I.V."/>
            <person name="Rokhsar D.S."/>
        </authorList>
    </citation>
    <scope>NUCLEOTIDE SEQUENCE</scope>
    <source>
        <strain evidence="10">I ESC-2004</strain>
    </source>
</reference>
<dbReference type="PANTHER" id="PTHR21041:SF17">
    <property type="entry name" value="E3 UBIQUITIN-PROTEIN LIGASE DCST1"/>
    <property type="match status" value="1"/>
</dbReference>
<dbReference type="EnsemblMetazoa" id="CapteT185731">
    <property type="protein sequence ID" value="CapteP185731"/>
    <property type="gene ID" value="CapteG185731"/>
</dbReference>
<dbReference type="OMA" id="ARCVFSM"/>
<feature type="domain" description="Dendritic cell-specific transmembrane protein-like" evidence="6">
    <location>
        <begin position="313"/>
        <end position="363"/>
    </location>
</feature>
<dbReference type="EMBL" id="KB292015">
    <property type="protein sequence ID" value="ELU18255.1"/>
    <property type="molecule type" value="Genomic_DNA"/>
</dbReference>
<comment type="subcellular location">
    <subcellularLocation>
        <location evidence="1">Membrane</location>
        <topology evidence="1">Multi-pass membrane protein</topology>
    </subcellularLocation>
</comment>
<evidence type="ECO:0008006" key="11">
    <source>
        <dbReference type="Google" id="ProtNLM"/>
    </source>
</evidence>
<feature type="domain" description="E3 ubiquitin-protein ligase DCST1-like C-terminal" evidence="7">
    <location>
        <begin position="538"/>
        <end position="579"/>
    </location>
</feature>
<dbReference type="Pfam" id="PF26037">
    <property type="entry name" value="zf-RING_DCST1_C"/>
    <property type="match status" value="1"/>
</dbReference>
<dbReference type="AlphaFoldDB" id="R7VM56"/>
<evidence type="ECO:0000313" key="10">
    <source>
        <dbReference type="Proteomes" id="UP000014760"/>
    </source>
</evidence>
<keyword evidence="3 5" id="KW-1133">Transmembrane helix</keyword>
<feature type="transmembrane region" description="Helical" evidence="5">
    <location>
        <begin position="439"/>
        <end position="460"/>
    </location>
</feature>
<dbReference type="InterPro" id="IPR058842">
    <property type="entry name" value="DCST1_C"/>
</dbReference>
<feature type="transmembrane region" description="Helical" evidence="5">
    <location>
        <begin position="140"/>
        <end position="160"/>
    </location>
</feature>
<organism evidence="8">
    <name type="scientific">Capitella teleta</name>
    <name type="common">Polychaete worm</name>
    <dbReference type="NCBI Taxonomy" id="283909"/>
    <lineage>
        <taxon>Eukaryota</taxon>
        <taxon>Metazoa</taxon>
        <taxon>Spiralia</taxon>
        <taxon>Lophotrochozoa</taxon>
        <taxon>Annelida</taxon>
        <taxon>Polychaeta</taxon>
        <taxon>Sedentaria</taxon>
        <taxon>Scolecida</taxon>
        <taxon>Capitellidae</taxon>
        <taxon>Capitella</taxon>
    </lineage>
</organism>
<reference evidence="8 10" key="2">
    <citation type="journal article" date="2013" name="Nature">
        <title>Insights into bilaterian evolution from three spiralian genomes.</title>
        <authorList>
            <person name="Simakov O."/>
            <person name="Marletaz F."/>
            <person name="Cho S.J."/>
            <person name="Edsinger-Gonzales E."/>
            <person name="Havlak P."/>
            <person name="Hellsten U."/>
            <person name="Kuo D.H."/>
            <person name="Larsson T."/>
            <person name="Lv J."/>
            <person name="Arendt D."/>
            <person name="Savage R."/>
            <person name="Osoegawa K."/>
            <person name="de Jong P."/>
            <person name="Grimwood J."/>
            <person name="Chapman J.A."/>
            <person name="Shapiro H."/>
            <person name="Aerts A."/>
            <person name="Otillar R.P."/>
            <person name="Terry A.Y."/>
            <person name="Boore J.L."/>
            <person name="Grigoriev I.V."/>
            <person name="Lindberg D.R."/>
            <person name="Seaver E.C."/>
            <person name="Weisblat D.A."/>
            <person name="Putnam N.H."/>
            <person name="Rokhsar D.S."/>
        </authorList>
    </citation>
    <scope>NUCLEOTIDE SEQUENCE</scope>
    <source>
        <strain evidence="8 10">I ESC-2004</strain>
    </source>
</reference>
<evidence type="ECO:0000256" key="1">
    <source>
        <dbReference type="ARBA" id="ARBA00004141"/>
    </source>
</evidence>
<gene>
    <name evidence="8" type="ORF">CAPTEDRAFT_185731</name>
</gene>
<dbReference type="Proteomes" id="UP000014760">
    <property type="component" value="Unassembled WGS sequence"/>
</dbReference>
<dbReference type="FunCoup" id="R7VM56">
    <property type="interactions" value="3"/>
</dbReference>
<reference evidence="9" key="3">
    <citation type="submission" date="2015-06" db="UniProtKB">
        <authorList>
            <consortium name="EnsemblMetazoa"/>
        </authorList>
    </citation>
    <scope>IDENTIFICATION</scope>
</reference>
<feature type="transmembrane region" description="Helical" evidence="5">
    <location>
        <begin position="71"/>
        <end position="89"/>
    </location>
</feature>
<keyword evidence="4 5" id="KW-0472">Membrane</keyword>
<name>R7VM56_CAPTE</name>
<evidence type="ECO:0000313" key="9">
    <source>
        <dbReference type="EnsemblMetazoa" id="CapteP185731"/>
    </source>
</evidence>
<accession>R7VM56</accession>
<dbReference type="InterPro" id="IPR012858">
    <property type="entry name" value="DC_STAMP-like"/>
</dbReference>
<evidence type="ECO:0000256" key="2">
    <source>
        <dbReference type="ARBA" id="ARBA00022692"/>
    </source>
</evidence>
<evidence type="ECO:0000256" key="3">
    <source>
        <dbReference type="ARBA" id="ARBA00022989"/>
    </source>
</evidence>
<dbReference type="EMBL" id="AMQN01003822">
    <property type="status" value="NOT_ANNOTATED_CDS"/>
    <property type="molecule type" value="Genomic_DNA"/>
</dbReference>
<dbReference type="InterPro" id="IPR051856">
    <property type="entry name" value="CSR-E3_Ligase_Protein"/>
</dbReference>